<feature type="transmembrane region" description="Helical" evidence="7">
    <location>
        <begin position="292"/>
        <end position="318"/>
    </location>
</feature>
<feature type="domain" description="ABC3 transporter permease C-terminal" evidence="8">
    <location>
        <begin position="646"/>
        <end position="764"/>
    </location>
</feature>
<evidence type="ECO:0000259" key="8">
    <source>
        <dbReference type="Pfam" id="PF02687"/>
    </source>
</evidence>
<comment type="subcellular location">
    <subcellularLocation>
        <location evidence="1">Cell membrane</location>
        <topology evidence="1">Multi-pass membrane protein</topology>
    </subcellularLocation>
</comment>
<evidence type="ECO:0000256" key="3">
    <source>
        <dbReference type="ARBA" id="ARBA00022692"/>
    </source>
</evidence>
<evidence type="ECO:0000313" key="10">
    <source>
        <dbReference type="Proteomes" id="UP000448867"/>
    </source>
</evidence>
<feature type="transmembrane region" description="Helical" evidence="7">
    <location>
        <begin position="639"/>
        <end position="668"/>
    </location>
</feature>
<dbReference type="RefSeq" id="WP_154307204.1">
    <property type="nucleotide sequence ID" value="NZ_WKKI01000010.1"/>
</dbReference>
<evidence type="ECO:0000256" key="2">
    <source>
        <dbReference type="ARBA" id="ARBA00022475"/>
    </source>
</evidence>
<dbReference type="InterPro" id="IPR050250">
    <property type="entry name" value="Macrolide_Exporter_MacB"/>
</dbReference>
<dbReference type="Pfam" id="PF02687">
    <property type="entry name" value="FtsX"/>
    <property type="match status" value="2"/>
</dbReference>
<dbReference type="PANTHER" id="PTHR30572">
    <property type="entry name" value="MEMBRANE COMPONENT OF TRANSPORTER-RELATED"/>
    <property type="match status" value="1"/>
</dbReference>
<feature type="transmembrane region" description="Helical" evidence="7">
    <location>
        <begin position="338"/>
        <end position="362"/>
    </location>
</feature>
<keyword evidence="10" id="KW-1185">Reference proteome</keyword>
<keyword evidence="2" id="KW-1003">Cell membrane</keyword>
<evidence type="ECO:0000256" key="4">
    <source>
        <dbReference type="ARBA" id="ARBA00022989"/>
    </source>
</evidence>
<protein>
    <submittedName>
        <fullName evidence="9">FtsX-like permease family protein</fullName>
    </submittedName>
</protein>
<evidence type="ECO:0000256" key="7">
    <source>
        <dbReference type="SAM" id="Phobius"/>
    </source>
</evidence>
<dbReference type="EMBL" id="WKKI01000010">
    <property type="protein sequence ID" value="MRX72072.1"/>
    <property type="molecule type" value="Genomic_DNA"/>
</dbReference>
<evidence type="ECO:0000313" key="9">
    <source>
        <dbReference type="EMBL" id="MRX72072.1"/>
    </source>
</evidence>
<dbReference type="InterPro" id="IPR003838">
    <property type="entry name" value="ABC3_permease_C"/>
</dbReference>
<keyword evidence="5 7" id="KW-0472">Membrane</keyword>
<feature type="transmembrane region" description="Helical" evidence="7">
    <location>
        <begin position="412"/>
        <end position="432"/>
    </location>
</feature>
<dbReference type="PANTHER" id="PTHR30572:SF4">
    <property type="entry name" value="ABC TRANSPORTER PERMEASE YTRF"/>
    <property type="match status" value="1"/>
</dbReference>
<feature type="transmembrane region" description="Helical" evidence="7">
    <location>
        <begin position="737"/>
        <end position="758"/>
    </location>
</feature>
<evidence type="ECO:0000256" key="1">
    <source>
        <dbReference type="ARBA" id="ARBA00004651"/>
    </source>
</evidence>
<name>A0A7X2IYY6_9BACI</name>
<sequence length="770" mass="85010">MIPVYLKKAFLDARKEQKHFLLIMLTILISISTAGFLLNTKYLFENSVEESRLQNNNADFTFYTEPFQQLPGLPEQIAGLSAYEPKFQTQARIRTEKGFQNADITALPENGKFEIDKIHWKPAIPSAKGIFIEESSFRELRQPKELEISLPGGITHYLPVLGQVKDTSRIPARFTGTVYLYMTQGALEDLGLSETYNRVAVTFEENQASPEQVVKALEEQGIQVFRFAGSEELSFIRERLAGTVLTLLISLCLTAVFLCFLLTVQMFYRLIENQRLDIGIQRAIGSSRLQILSQYAALLTVMGALLFLAAAVISYYGSQFSAAVLAENLNLLKPDEHYSLQILLLIGLLSFLFPLCSACFPLSSMLRQPVLLLLGSGQGAAAPLKKKKARSSFSFRLSTLAARNAARKKLQYLFTITLLSFGGAVIIASFSLHHSLSSVLKNMENAFHYEAEWGIRSEAGSSSAAERALAAVTGVDSTESWTVRNTKVSETPDNGTNVNALFHAVPAESTFFRPNIIEGNWISGSTGIVINSDLKNKLTGLQTGDEVTLTIGQRTASWEIAGIAESHLKGPAVFLSKSEYESWLGISPENRLLVKADERKDVENIMIDGERALLSEGITVEHSDAVIEMTGRLGAVISYLLYGIMAAGCLFSLLGISNLMMAFSANVYDRRKEIAILQSLGAPHSKIYMLFTLEAFLISASSWLAASAVSVPMFLYLARKLGESLFQSPLPPLFSPYGYKIWLLISILICVAASFKPVSSIFRQALRKHL</sequence>
<gene>
    <name evidence="9" type="ORF">GJU40_07790</name>
</gene>
<dbReference type="GO" id="GO:0005886">
    <property type="term" value="C:plasma membrane"/>
    <property type="evidence" value="ECO:0007669"/>
    <property type="project" value="UniProtKB-SubCell"/>
</dbReference>
<feature type="domain" description="ABC3 transporter permease C-terminal" evidence="8">
    <location>
        <begin position="253"/>
        <end position="369"/>
    </location>
</feature>
<organism evidence="9 10">
    <name type="scientific">Metabacillus lacus</name>
    <dbReference type="NCBI Taxonomy" id="1983721"/>
    <lineage>
        <taxon>Bacteria</taxon>
        <taxon>Bacillati</taxon>
        <taxon>Bacillota</taxon>
        <taxon>Bacilli</taxon>
        <taxon>Bacillales</taxon>
        <taxon>Bacillaceae</taxon>
        <taxon>Metabacillus</taxon>
    </lineage>
</organism>
<reference evidence="9 10" key="1">
    <citation type="submission" date="2019-11" db="EMBL/GenBank/DDBJ databases">
        <title>Bacillus lacus genome.</title>
        <authorList>
            <person name="Allen C.J."/>
            <person name="Newman J.D."/>
        </authorList>
    </citation>
    <scope>NUCLEOTIDE SEQUENCE [LARGE SCALE GENOMIC DNA]</scope>
    <source>
        <strain evidence="9 10">KCTC 33946</strain>
    </source>
</reference>
<feature type="transmembrane region" description="Helical" evidence="7">
    <location>
        <begin position="244"/>
        <end position="271"/>
    </location>
</feature>
<proteinExistence type="inferred from homology"/>
<comment type="caution">
    <text evidence="9">The sequence shown here is derived from an EMBL/GenBank/DDBJ whole genome shotgun (WGS) entry which is preliminary data.</text>
</comment>
<keyword evidence="3 7" id="KW-0812">Transmembrane</keyword>
<dbReference type="AlphaFoldDB" id="A0A7X2IYY6"/>
<evidence type="ECO:0000256" key="5">
    <source>
        <dbReference type="ARBA" id="ARBA00023136"/>
    </source>
</evidence>
<dbReference type="Proteomes" id="UP000448867">
    <property type="component" value="Unassembled WGS sequence"/>
</dbReference>
<feature type="transmembrane region" description="Helical" evidence="7">
    <location>
        <begin position="20"/>
        <end position="38"/>
    </location>
</feature>
<keyword evidence="4 7" id="KW-1133">Transmembrane helix</keyword>
<accession>A0A7X2IYY6</accession>
<comment type="similarity">
    <text evidence="6">Belongs to the ABC-4 integral membrane protein family.</text>
</comment>
<evidence type="ECO:0000256" key="6">
    <source>
        <dbReference type="ARBA" id="ARBA00038076"/>
    </source>
</evidence>
<feature type="transmembrane region" description="Helical" evidence="7">
    <location>
        <begin position="688"/>
        <end position="717"/>
    </location>
</feature>
<dbReference type="GO" id="GO:0022857">
    <property type="term" value="F:transmembrane transporter activity"/>
    <property type="evidence" value="ECO:0007669"/>
    <property type="project" value="TreeGrafter"/>
</dbReference>
<dbReference type="OrthoDB" id="9780560at2"/>